<evidence type="ECO:0000256" key="1">
    <source>
        <dbReference type="SAM" id="MobiDB-lite"/>
    </source>
</evidence>
<feature type="compositionally biased region" description="Low complexity" evidence="1">
    <location>
        <begin position="23"/>
        <end position="39"/>
    </location>
</feature>
<accession>A0A8H6L7S8</accession>
<dbReference type="EMBL" id="JACCJC010000008">
    <property type="protein sequence ID" value="KAF6238678.1"/>
    <property type="molecule type" value="Genomic_DNA"/>
</dbReference>
<name>A0A8H6L7S8_9LECA</name>
<protein>
    <submittedName>
        <fullName evidence="2">Uncharacterized protein</fullName>
    </submittedName>
</protein>
<feature type="region of interest" description="Disordered" evidence="1">
    <location>
        <begin position="1"/>
        <end position="82"/>
    </location>
</feature>
<feature type="compositionally biased region" description="Basic and acidic residues" evidence="1">
    <location>
        <begin position="51"/>
        <end position="62"/>
    </location>
</feature>
<dbReference type="AlphaFoldDB" id="A0A8H6L7S8"/>
<evidence type="ECO:0000313" key="3">
    <source>
        <dbReference type="Proteomes" id="UP000578531"/>
    </source>
</evidence>
<keyword evidence="3" id="KW-1185">Reference proteome</keyword>
<gene>
    <name evidence="2" type="ORF">HO173_003184</name>
</gene>
<comment type="caution">
    <text evidence="2">The sequence shown here is derived from an EMBL/GenBank/DDBJ whole genome shotgun (WGS) entry which is preliminary data.</text>
</comment>
<dbReference type="Proteomes" id="UP000578531">
    <property type="component" value="Unassembled WGS sequence"/>
</dbReference>
<dbReference type="RefSeq" id="XP_037167977.1">
    <property type="nucleotide sequence ID" value="XM_037305112.1"/>
</dbReference>
<feature type="compositionally biased region" description="Basic and acidic residues" evidence="1">
    <location>
        <begin position="69"/>
        <end position="82"/>
    </location>
</feature>
<reference evidence="2 3" key="1">
    <citation type="journal article" date="2020" name="Genomics">
        <title>Complete, high-quality genomes from long-read metagenomic sequencing of two wolf lichen thalli reveals enigmatic genome architecture.</title>
        <authorList>
            <person name="McKenzie S.K."/>
            <person name="Walston R.F."/>
            <person name="Allen J.L."/>
        </authorList>
    </citation>
    <scope>NUCLEOTIDE SEQUENCE [LARGE SCALE GENOMIC DNA]</scope>
    <source>
        <strain evidence="2">WasteWater2</strain>
    </source>
</reference>
<organism evidence="2 3">
    <name type="scientific">Letharia columbiana</name>
    <dbReference type="NCBI Taxonomy" id="112416"/>
    <lineage>
        <taxon>Eukaryota</taxon>
        <taxon>Fungi</taxon>
        <taxon>Dikarya</taxon>
        <taxon>Ascomycota</taxon>
        <taxon>Pezizomycotina</taxon>
        <taxon>Lecanoromycetes</taxon>
        <taxon>OSLEUM clade</taxon>
        <taxon>Lecanoromycetidae</taxon>
        <taxon>Lecanorales</taxon>
        <taxon>Lecanorineae</taxon>
        <taxon>Parmeliaceae</taxon>
        <taxon>Letharia</taxon>
    </lineage>
</organism>
<evidence type="ECO:0000313" key="2">
    <source>
        <dbReference type="EMBL" id="KAF6238678.1"/>
    </source>
</evidence>
<dbReference type="GeneID" id="59284853"/>
<feature type="compositionally biased region" description="Polar residues" evidence="1">
    <location>
        <begin position="1"/>
        <end position="10"/>
    </location>
</feature>
<proteinExistence type="predicted"/>
<sequence>MRAGVTSDTLPATPKKVPPTPNVTPASTPATSATNSPATILSDSIKKTKKTREMARQHASRPEKRHPMRWTDESDKKLLLAM</sequence>